<dbReference type="InterPro" id="IPR009057">
    <property type="entry name" value="Homeodomain-like_sf"/>
</dbReference>
<dbReference type="InterPro" id="IPR020449">
    <property type="entry name" value="Tscrpt_reg_AraC-type_HTH"/>
</dbReference>
<protein>
    <submittedName>
        <fullName evidence="11">Response regulator</fullName>
    </submittedName>
</protein>
<dbReference type="CDD" id="cd17536">
    <property type="entry name" value="REC_YesN-like"/>
    <property type="match status" value="1"/>
</dbReference>
<dbReference type="SMART" id="SM00448">
    <property type="entry name" value="REC"/>
    <property type="match status" value="1"/>
</dbReference>
<evidence type="ECO:0000313" key="12">
    <source>
        <dbReference type="Proteomes" id="UP000339690"/>
    </source>
</evidence>
<dbReference type="GO" id="GO:0005737">
    <property type="term" value="C:cytoplasm"/>
    <property type="evidence" value="ECO:0007669"/>
    <property type="project" value="UniProtKB-SubCell"/>
</dbReference>
<keyword evidence="12" id="KW-1185">Reference proteome</keyword>
<accession>A0A5Q2TSX0</accession>
<sequence length="466" mass="54738">MIKVLIVEDDKLVRKSFISSFQWEQFDMEIVGDAKNGEKALQFIEAHQVDLIITDLAMPIMSGIELIRIVKEKYPEIFIVVLSLHQDFEYIQEAMRLGAIDYIAKIELDGNDMDDILVRIQHRIEKESEKQSTMSTVEEVTWTSGYTLISEKIPAVEKALKEFLDVKNICKWNDCCILIKSDTLTPEEIIQKILDTKYDIRPLLLIYPETEEDFNQMKEWALPYHQQLLFYEVSQDKQIAIKACHSLHKPLQGTKQQLETWKERLISLDWIANKQELADLLSDLYETRFQISQLEEMLTWLVNEYMRMYRDILPEEVTAPLEVNYWSDIENWFKQFQRFMYTTVFSPAYSPETNQCILNAISIIERELSSPLTAQYVAQEVNMSRSYFSTCFKDIVGETFNEYVRIARINKAKDYLVYTREKIGVISDKVGYSDIKYFSKIFRQTTGLLPSEYRKLNKKGSNVSML</sequence>
<dbReference type="SUPFAM" id="SSF46689">
    <property type="entry name" value="Homeodomain-like"/>
    <property type="match status" value="2"/>
</dbReference>
<comment type="subcellular location">
    <subcellularLocation>
        <location evidence="1">Cytoplasm</location>
    </subcellularLocation>
</comment>
<organism evidence="11 12">
    <name type="scientific">Gracilibacillus salitolerans</name>
    <dbReference type="NCBI Taxonomy" id="2663022"/>
    <lineage>
        <taxon>Bacteria</taxon>
        <taxon>Bacillati</taxon>
        <taxon>Bacillota</taxon>
        <taxon>Bacilli</taxon>
        <taxon>Bacillales</taxon>
        <taxon>Bacillaceae</taxon>
        <taxon>Gracilibacillus</taxon>
    </lineage>
</organism>
<evidence type="ECO:0000313" key="11">
    <source>
        <dbReference type="EMBL" id="QGH35878.1"/>
    </source>
</evidence>
<dbReference type="PROSITE" id="PS50110">
    <property type="entry name" value="RESPONSE_REGULATORY"/>
    <property type="match status" value="1"/>
</dbReference>
<dbReference type="PROSITE" id="PS00041">
    <property type="entry name" value="HTH_ARAC_FAMILY_1"/>
    <property type="match status" value="1"/>
</dbReference>
<evidence type="ECO:0000256" key="8">
    <source>
        <dbReference type="PROSITE-ProRule" id="PRU00169"/>
    </source>
</evidence>
<dbReference type="InterPro" id="IPR051552">
    <property type="entry name" value="HptR"/>
</dbReference>
<feature type="domain" description="Response regulatory" evidence="10">
    <location>
        <begin position="3"/>
        <end position="120"/>
    </location>
</feature>
<reference evidence="11 12" key="1">
    <citation type="submission" date="2019-11" db="EMBL/GenBank/DDBJ databases">
        <title>Gracilibacillus salitolerans sp. nov., a moderate halophile isolated from a saline soil in northwest China.</title>
        <authorList>
            <person name="Gan L."/>
        </authorList>
    </citation>
    <scope>NUCLEOTIDE SEQUENCE [LARGE SCALE GENOMIC DNA]</scope>
    <source>
        <strain evidence="11 12">SCU50</strain>
    </source>
</reference>
<evidence type="ECO:0000256" key="6">
    <source>
        <dbReference type="ARBA" id="ARBA00023125"/>
    </source>
</evidence>
<dbReference type="Proteomes" id="UP000339690">
    <property type="component" value="Chromosome"/>
</dbReference>
<dbReference type="InterPro" id="IPR001789">
    <property type="entry name" value="Sig_transdc_resp-reg_receiver"/>
</dbReference>
<dbReference type="InterPro" id="IPR018060">
    <property type="entry name" value="HTH_AraC"/>
</dbReference>
<dbReference type="PRINTS" id="PR00032">
    <property type="entry name" value="HTHARAC"/>
</dbReference>
<dbReference type="AlphaFoldDB" id="A0A5Q2TSX0"/>
<dbReference type="Pfam" id="PF12833">
    <property type="entry name" value="HTH_18"/>
    <property type="match status" value="1"/>
</dbReference>
<keyword evidence="4" id="KW-0902">Two-component regulatory system</keyword>
<dbReference type="PANTHER" id="PTHR42713">
    <property type="entry name" value="HISTIDINE KINASE-RELATED"/>
    <property type="match status" value="1"/>
</dbReference>
<dbReference type="GO" id="GO:0043565">
    <property type="term" value="F:sequence-specific DNA binding"/>
    <property type="evidence" value="ECO:0007669"/>
    <property type="project" value="InterPro"/>
</dbReference>
<evidence type="ECO:0000256" key="4">
    <source>
        <dbReference type="ARBA" id="ARBA00023012"/>
    </source>
</evidence>
<dbReference type="KEGG" id="grc:GI584_18265"/>
<feature type="domain" description="HTH araC/xylS-type" evidence="9">
    <location>
        <begin position="358"/>
        <end position="456"/>
    </location>
</feature>
<evidence type="ECO:0000256" key="7">
    <source>
        <dbReference type="ARBA" id="ARBA00023163"/>
    </source>
</evidence>
<keyword evidence="2" id="KW-0963">Cytoplasm</keyword>
<feature type="modified residue" description="4-aspartylphosphate" evidence="8">
    <location>
        <position position="55"/>
    </location>
</feature>
<dbReference type="GO" id="GO:0003700">
    <property type="term" value="F:DNA-binding transcription factor activity"/>
    <property type="evidence" value="ECO:0007669"/>
    <property type="project" value="InterPro"/>
</dbReference>
<dbReference type="Gene3D" id="1.10.10.60">
    <property type="entry name" value="Homeodomain-like"/>
    <property type="match status" value="2"/>
</dbReference>
<keyword evidence="5" id="KW-0805">Transcription regulation</keyword>
<keyword evidence="7" id="KW-0804">Transcription</keyword>
<dbReference type="Gene3D" id="3.40.50.2300">
    <property type="match status" value="1"/>
</dbReference>
<dbReference type="InterPro" id="IPR011006">
    <property type="entry name" value="CheY-like_superfamily"/>
</dbReference>
<dbReference type="SUPFAM" id="SSF52172">
    <property type="entry name" value="CheY-like"/>
    <property type="match status" value="1"/>
</dbReference>
<dbReference type="InterPro" id="IPR018062">
    <property type="entry name" value="HTH_AraC-typ_CS"/>
</dbReference>
<dbReference type="PROSITE" id="PS01124">
    <property type="entry name" value="HTH_ARAC_FAMILY_2"/>
    <property type="match status" value="1"/>
</dbReference>
<evidence type="ECO:0000256" key="2">
    <source>
        <dbReference type="ARBA" id="ARBA00022490"/>
    </source>
</evidence>
<proteinExistence type="predicted"/>
<keyword evidence="3 8" id="KW-0597">Phosphoprotein</keyword>
<dbReference type="SMART" id="SM00342">
    <property type="entry name" value="HTH_ARAC"/>
    <property type="match status" value="1"/>
</dbReference>
<dbReference type="EMBL" id="CP045915">
    <property type="protein sequence ID" value="QGH35878.1"/>
    <property type="molecule type" value="Genomic_DNA"/>
</dbReference>
<evidence type="ECO:0000259" key="10">
    <source>
        <dbReference type="PROSITE" id="PS50110"/>
    </source>
</evidence>
<name>A0A5Q2TSX0_9BACI</name>
<evidence type="ECO:0000259" key="9">
    <source>
        <dbReference type="PROSITE" id="PS01124"/>
    </source>
</evidence>
<dbReference type="RefSeq" id="WP_153792115.1">
    <property type="nucleotide sequence ID" value="NZ_CP045915.1"/>
</dbReference>
<dbReference type="PANTHER" id="PTHR42713:SF3">
    <property type="entry name" value="TRANSCRIPTIONAL REGULATORY PROTEIN HPTR"/>
    <property type="match status" value="1"/>
</dbReference>
<dbReference type="GO" id="GO:0000160">
    <property type="term" value="P:phosphorelay signal transduction system"/>
    <property type="evidence" value="ECO:0007669"/>
    <property type="project" value="UniProtKB-KW"/>
</dbReference>
<keyword evidence="6" id="KW-0238">DNA-binding</keyword>
<gene>
    <name evidence="11" type="ORF">GI584_18265</name>
</gene>
<evidence type="ECO:0000256" key="5">
    <source>
        <dbReference type="ARBA" id="ARBA00023015"/>
    </source>
</evidence>
<evidence type="ECO:0000256" key="1">
    <source>
        <dbReference type="ARBA" id="ARBA00004496"/>
    </source>
</evidence>
<evidence type="ECO:0000256" key="3">
    <source>
        <dbReference type="ARBA" id="ARBA00022553"/>
    </source>
</evidence>
<dbReference type="Pfam" id="PF00072">
    <property type="entry name" value="Response_reg"/>
    <property type="match status" value="1"/>
</dbReference>